<evidence type="ECO:0000313" key="3">
    <source>
        <dbReference type="Proteomes" id="UP001612741"/>
    </source>
</evidence>
<comment type="caution">
    <text evidence="2">The sequence shown here is derived from an EMBL/GenBank/DDBJ whole genome shotgun (WGS) entry which is preliminary data.</text>
</comment>
<feature type="transmembrane region" description="Helical" evidence="1">
    <location>
        <begin position="132"/>
        <end position="151"/>
    </location>
</feature>
<evidence type="ECO:0000313" key="2">
    <source>
        <dbReference type="EMBL" id="MFI6498789.1"/>
    </source>
</evidence>
<protein>
    <submittedName>
        <fullName evidence="2">Uncharacterized protein</fullName>
    </submittedName>
</protein>
<name>A0ABW7YS96_9ACTN</name>
<gene>
    <name evidence="2" type="ORF">ACIBG2_15475</name>
</gene>
<keyword evidence="1" id="KW-1133">Transmembrane helix</keyword>
<feature type="transmembrane region" description="Helical" evidence="1">
    <location>
        <begin position="205"/>
        <end position="222"/>
    </location>
</feature>
<accession>A0ABW7YS96</accession>
<keyword evidence="1" id="KW-0472">Membrane</keyword>
<sequence>MAIERLSPKKKHDLGPVVLHQTALVEIGKAVSSVGDFRCKVRDVRGDWFHLAEPEDFVELAKQADRELKFVSMWAGGPDTTQPTLSVELCRERAKLRLNSGEGGVLAAAQKIQGLCRSHGRRWTRRVLEQPVVGYAFALTIAEVLVLLIAAVAGPTWWLLAASPAAALLLAPACRFVFRRVICHASIYNGPERDRPGFFRRNKDAIIVTLMGALAVTLLALLDGLF</sequence>
<dbReference type="Proteomes" id="UP001612741">
    <property type="component" value="Unassembled WGS sequence"/>
</dbReference>
<keyword evidence="3" id="KW-1185">Reference proteome</keyword>
<keyword evidence="1" id="KW-0812">Transmembrane</keyword>
<dbReference type="EMBL" id="JBITGY010000004">
    <property type="protein sequence ID" value="MFI6498789.1"/>
    <property type="molecule type" value="Genomic_DNA"/>
</dbReference>
<evidence type="ECO:0000256" key="1">
    <source>
        <dbReference type="SAM" id="Phobius"/>
    </source>
</evidence>
<dbReference type="RefSeq" id="WP_397082026.1">
    <property type="nucleotide sequence ID" value="NZ_JBITGY010000004.1"/>
</dbReference>
<proteinExistence type="predicted"/>
<organism evidence="2 3">
    <name type="scientific">Nonomuraea typhae</name>
    <dbReference type="NCBI Taxonomy" id="2603600"/>
    <lineage>
        <taxon>Bacteria</taxon>
        <taxon>Bacillati</taxon>
        <taxon>Actinomycetota</taxon>
        <taxon>Actinomycetes</taxon>
        <taxon>Streptosporangiales</taxon>
        <taxon>Streptosporangiaceae</taxon>
        <taxon>Nonomuraea</taxon>
    </lineage>
</organism>
<feature type="transmembrane region" description="Helical" evidence="1">
    <location>
        <begin position="157"/>
        <end position="178"/>
    </location>
</feature>
<reference evidence="2 3" key="1">
    <citation type="submission" date="2024-10" db="EMBL/GenBank/DDBJ databases">
        <title>The Natural Products Discovery Center: Release of the First 8490 Sequenced Strains for Exploring Actinobacteria Biosynthetic Diversity.</title>
        <authorList>
            <person name="Kalkreuter E."/>
            <person name="Kautsar S.A."/>
            <person name="Yang D."/>
            <person name="Bader C.D."/>
            <person name="Teijaro C.N."/>
            <person name="Fluegel L."/>
            <person name="Davis C.M."/>
            <person name="Simpson J.R."/>
            <person name="Lauterbach L."/>
            <person name="Steele A.D."/>
            <person name="Gui C."/>
            <person name="Meng S."/>
            <person name="Li G."/>
            <person name="Viehrig K."/>
            <person name="Ye F."/>
            <person name="Su P."/>
            <person name="Kiefer A.F."/>
            <person name="Nichols A."/>
            <person name="Cepeda A.J."/>
            <person name="Yan W."/>
            <person name="Fan B."/>
            <person name="Jiang Y."/>
            <person name="Adhikari A."/>
            <person name="Zheng C.-J."/>
            <person name="Schuster L."/>
            <person name="Cowan T.M."/>
            <person name="Smanski M.J."/>
            <person name="Chevrette M.G."/>
            <person name="De Carvalho L.P.S."/>
            <person name="Shen B."/>
        </authorList>
    </citation>
    <scope>NUCLEOTIDE SEQUENCE [LARGE SCALE GENOMIC DNA]</scope>
    <source>
        <strain evidence="2 3">NPDC050545</strain>
    </source>
</reference>